<keyword evidence="6" id="KW-1185">Reference proteome</keyword>
<dbReference type="PANTHER" id="PTHR43615">
    <property type="entry name" value="PHOSPHOENOLPYRUVATE SYNTHASE-RELATED"/>
    <property type="match status" value="1"/>
</dbReference>
<evidence type="ECO:0000259" key="3">
    <source>
        <dbReference type="Pfam" id="PF00391"/>
    </source>
</evidence>
<dbReference type="InterPro" id="IPR008279">
    <property type="entry name" value="PEP-util_enz_mobile_dom"/>
</dbReference>
<dbReference type="FunFam" id="3.30.1490.20:FF:000010">
    <property type="entry name" value="Phosphoenolpyruvate synthase"/>
    <property type="match status" value="1"/>
</dbReference>
<dbReference type="EMBL" id="CP059491">
    <property type="protein sequence ID" value="QMT00817.1"/>
    <property type="molecule type" value="Genomic_DNA"/>
</dbReference>
<dbReference type="SUPFAM" id="SSF56059">
    <property type="entry name" value="Glutathione synthetase ATP-binding domain-like"/>
    <property type="match status" value="1"/>
</dbReference>
<feature type="domain" description="Pyruvate phosphate dikinase AMP/ATP-binding" evidence="4">
    <location>
        <begin position="16"/>
        <end position="316"/>
    </location>
</feature>
<dbReference type="InterPro" id="IPR051549">
    <property type="entry name" value="PEP_Utilizing_Enz"/>
</dbReference>
<dbReference type="AlphaFoldDB" id="A0A7D7LSL1"/>
<sequence>MEYVVPFEDRARCETALVGGKGANLAELVTAGFDVPGGFVVSTEAYRLALESAGVTERIVSLVAGIDYDNIAHLDQVTTEIRQVVEAVEIPAAMRDEVARAYSALGDNIRVAVRSSGTAEDTADASFAGLHDTLLEIVGVDDVLKAIRDCWASMWTARAVSYRKSNGFDHATASIAVVVQTMVPSELSGVMFTANPLNARTDELVINASYGLGEAIVSGIVTPDEYVVSGGDLSLRRTHIGDKALTISVRAAGSGTETKDTPEADRGRRALSDEQIAELAALGREVQRHYDGLPQDIEWGYAGGKFYLLQARPITGVDFTWDECVDDWQLVPEDDDALWTFKYSEQYWTGGITPLFYSVRARESHEGIMRLTELAGFRDLINKRTYKYKFGTAYYSVDWDEPFQRYALPRSVREGGSFNIPEDIRVKTLAEPLDVKRWFRMICAINSSPTSAFHNWKKNARRFIFTPEEIDKANGLQDAELRNLSDDALHRYERNLQEQAIRFMDSLWVGTHVQNLMVFGAFGQMVAKYYKGTNALIGQELMSGLPTNLQSQETHEFFRLSELIRNSGELRRIFDENPGPEFFTALEDSAEGRGFLEQYNAFMAEHGHRGHADRDIYFTRRADDANIDYEAFRMYLQVANPTTPAEQEQRVIAKREAAFAEVMEFIGQSRFGKVAQQVFKFLYDEVIDFLVLREDWRHYIDRITFAKRKAFLEVGRRAVERGLLDTVEDAFFLSENELFALLAGGQPEKLVRAKISGRRKAFDKMNSRMFTPPMLLRGNDPVAEESDDAEGGNHFTGIGTSGGVIEGVARVMPSMSQIAELQPGEILVCNATDPGWAPVFSIIGGLIIETGGMLAHGSCLSREHGIPAVQLVGGMRLIPNGARVRINGTTGQVDILVDEPVAEALEVGAGA</sequence>
<dbReference type="Pfam" id="PF00391">
    <property type="entry name" value="PEP-utilizers"/>
    <property type="match status" value="1"/>
</dbReference>
<keyword evidence="2" id="KW-0067">ATP-binding</keyword>
<evidence type="ECO:0000259" key="4">
    <source>
        <dbReference type="Pfam" id="PF01326"/>
    </source>
</evidence>
<dbReference type="SUPFAM" id="SSF52009">
    <property type="entry name" value="Phosphohistidine domain"/>
    <property type="match status" value="1"/>
</dbReference>
<dbReference type="GO" id="GO:0005524">
    <property type="term" value="F:ATP binding"/>
    <property type="evidence" value="ECO:0007669"/>
    <property type="project" value="UniProtKB-KW"/>
</dbReference>
<dbReference type="Gene3D" id="3.30.470.20">
    <property type="entry name" value="ATP-grasp fold, B domain"/>
    <property type="match status" value="1"/>
</dbReference>
<dbReference type="InterPro" id="IPR013815">
    <property type="entry name" value="ATP_grasp_subdomain_1"/>
</dbReference>
<dbReference type="RefSeq" id="WP_219849758.1">
    <property type="nucleotide sequence ID" value="NZ_CP059491.1"/>
</dbReference>
<evidence type="ECO:0000256" key="2">
    <source>
        <dbReference type="ARBA" id="ARBA00022840"/>
    </source>
</evidence>
<protein>
    <recommendedName>
        <fullName evidence="7">Phosphoenolpyruvate synthase</fullName>
    </recommendedName>
</protein>
<keyword evidence="1" id="KW-0547">Nucleotide-binding</keyword>
<dbReference type="GO" id="GO:0016301">
    <property type="term" value="F:kinase activity"/>
    <property type="evidence" value="ECO:0007669"/>
    <property type="project" value="InterPro"/>
</dbReference>
<evidence type="ECO:0008006" key="7">
    <source>
        <dbReference type="Google" id="ProtNLM"/>
    </source>
</evidence>
<organism evidence="5 6">
    <name type="scientific">Gordonia jinghuaiqii</name>
    <dbReference type="NCBI Taxonomy" id="2758710"/>
    <lineage>
        <taxon>Bacteria</taxon>
        <taxon>Bacillati</taxon>
        <taxon>Actinomycetota</taxon>
        <taxon>Actinomycetes</taxon>
        <taxon>Mycobacteriales</taxon>
        <taxon>Gordoniaceae</taxon>
        <taxon>Gordonia</taxon>
    </lineage>
</organism>
<reference evidence="6" key="1">
    <citation type="submission" date="2020-07" db="EMBL/GenBank/DDBJ databases">
        <title>novel species isolated from the respiratory tract of Marmot.</title>
        <authorList>
            <person name="Zhang G."/>
        </authorList>
    </citation>
    <scope>NUCLEOTIDE SEQUENCE [LARGE SCALE GENOMIC DNA]</scope>
    <source>
        <strain evidence="6">686</strain>
    </source>
</reference>
<evidence type="ECO:0000256" key="1">
    <source>
        <dbReference type="ARBA" id="ARBA00022741"/>
    </source>
</evidence>
<dbReference type="Gene3D" id="3.50.30.10">
    <property type="entry name" value="Phosphohistidine domain"/>
    <property type="match status" value="1"/>
</dbReference>
<accession>A0A7D7LSL1</accession>
<dbReference type="Gene3D" id="3.30.1490.20">
    <property type="entry name" value="ATP-grasp fold, A domain"/>
    <property type="match status" value="1"/>
</dbReference>
<evidence type="ECO:0000313" key="6">
    <source>
        <dbReference type="Proteomes" id="UP000515663"/>
    </source>
</evidence>
<proteinExistence type="predicted"/>
<feature type="domain" description="PEP-utilising enzyme mobile" evidence="3">
    <location>
        <begin position="822"/>
        <end position="891"/>
    </location>
</feature>
<evidence type="ECO:0000313" key="5">
    <source>
        <dbReference type="EMBL" id="QMT00817.1"/>
    </source>
</evidence>
<dbReference type="Proteomes" id="UP000515663">
    <property type="component" value="Chromosome"/>
</dbReference>
<dbReference type="KEGG" id="gji:H1R19_18320"/>
<gene>
    <name evidence="5" type="ORF">H1R19_18320</name>
</gene>
<dbReference type="Pfam" id="PF01326">
    <property type="entry name" value="PPDK_N"/>
    <property type="match status" value="1"/>
</dbReference>
<name>A0A7D7LSL1_9ACTN</name>
<dbReference type="InterPro" id="IPR036637">
    <property type="entry name" value="Phosphohistidine_dom_sf"/>
</dbReference>
<dbReference type="PANTHER" id="PTHR43615:SF1">
    <property type="entry name" value="PPDK_N DOMAIN-CONTAINING PROTEIN"/>
    <property type="match status" value="1"/>
</dbReference>
<dbReference type="InterPro" id="IPR002192">
    <property type="entry name" value="PPDK_AMP/ATP-bd"/>
</dbReference>